<evidence type="ECO:0000256" key="1">
    <source>
        <dbReference type="SAM" id="MobiDB-lite"/>
    </source>
</evidence>
<proteinExistence type="predicted"/>
<feature type="region of interest" description="Disordered" evidence="1">
    <location>
        <begin position="248"/>
        <end position="282"/>
    </location>
</feature>
<dbReference type="AlphaFoldDB" id="A0A210Q6D8"/>
<sequence length="411" mass="46468">MAGLGYKIGEPAEKSPTVHYANWKEDMLLLKRLHVLNRSERNVVHRIKIDQKVLFKRFQGKLHRSQLTKARLMGDKDLERELRASKFHGLNVDIVNTEKDFEFLDQLKMRSKSTKNSSRQNSVSPKSAISKKSAEKEMDTIIQNVFKVQSISNTPRVRSKSFSEGVTRDATITKSGQNNRKSPLPTFSLRPATSGGERYDGVEVVLPDIFLKSIKGKQKKSKTKQSNKTNNQLQVNFENDRAKTCSPHLLGNGGSIISKSPSLSRRQSVATSQDKGSRRASMFSKEEKVDVVQLLLDRIKTEDYSSKVKEFCDSLDDQCVDGGEQADYYNLRMKGTKKESKLYKPLSVPGTPEVEYKRHVGNVNVLSLTVKPLNFDFSRRDHSYSQSAAPDLPAVSYFSSDDDDSDIDDEY</sequence>
<name>A0A210Q6D8_MIZYE</name>
<protein>
    <submittedName>
        <fullName evidence="2">Uncharacterized protein</fullName>
    </submittedName>
</protein>
<comment type="caution">
    <text evidence="2">The sequence shown here is derived from an EMBL/GenBank/DDBJ whole genome shotgun (WGS) entry which is preliminary data.</text>
</comment>
<keyword evidence="3" id="KW-1185">Reference proteome</keyword>
<feature type="compositionally biased region" description="Polar residues" evidence="1">
    <location>
        <begin position="255"/>
        <end position="274"/>
    </location>
</feature>
<evidence type="ECO:0000313" key="2">
    <source>
        <dbReference type="EMBL" id="OWF44275.1"/>
    </source>
</evidence>
<dbReference type="Proteomes" id="UP000242188">
    <property type="component" value="Unassembled WGS sequence"/>
</dbReference>
<gene>
    <name evidence="2" type="ORF">KP79_PYT13184</name>
</gene>
<evidence type="ECO:0000313" key="3">
    <source>
        <dbReference type="Proteomes" id="UP000242188"/>
    </source>
</evidence>
<organism evidence="2 3">
    <name type="scientific">Mizuhopecten yessoensis</name>
    <name type="common">Japanese scallop</name>
    <name type="synonym">Patinopecten yessoensis</name>
    <dbReference type="NCBI Taxonomy" id="6573"/>
    <lineage>
        <taxon>Eukaryota</taxon>
        <taxon>Metazoa</taxon>
        <taxon>Spiralia</taxon>
        <taxon>Lophotrochozoa</taxon>
        <taxon>Mollusca</taxon>
        <taxon>Bivalvia</taxon>
        <taxon>Autobranchia</taxon>
        <taxon>Pteriomorphia</taxon>
        <taxon>Pectinida</taxon>
        <taxon>Pectinoidea</taxon>
        <taxon>Pectinidae</taxon>
        <taxon>Mizuhopecten</taxon>
    </lineage>
</organism>
<feature type="compositionally biased region" description="Polar residues" evidence="1">
    <location>
        <begin position="159"/>
        <end position="181"/>
    </location>
</feature>
<feature type="region of interest" description="Disordered" evidence="1">
    <location>
        <begin position="111"/>
        <end position="135"/>
    </location>
</feature>
<reference evidence="2 3" key="1">
    <citation type="journal article" date="2017" name="Nat. Ecol. Evol.">
        <title>Scallop genome provides insights into evolution of bilaterian karyotype and development.</title>
        <authorList>
            <person name="Wang S."/>
            <person name="Zhang J."/>
            <person name="Jiao W."/>
            <person name="Li J."/>
            <person name="Xun X."/>
            <person name="Sun Y."/>
            <person name="Guo X."/>
            <person name="Huan P."/>
            <person name="Dong B."/>
            <person name="Zhang L."/>
            <person name="Hu X."/>
            <person name="Sun X."/>
            <person name="Wang J."/>
            <person name="Zhao C."/>
            <person name="Wang Y."/>
            <person name="Wang D."/>
            <person name="Huang X."/>
            <person name="Wang R."/>
            <person name="Lv J."/>
            <person name="Li Y."/>
            <person name="Zhang Z."/>
            <person name="Liu B."/>
            <person name="Lu W."/>
            <person name="Hui Y."/>
            <person name="Liang J."/>
            <person name="Zhou Z."/>
            <person name="Hou R."/>
            <person name="Li X."/>
            <person name="Liu Y."/>
            <person name="Li H."/>
            <person name="Ning X."/>
            <person name="Lin Y."/>
            <person name="Zhao L."/>
            <person name="Xing Q."/>
            <person name="Dou J."/>
            <person name="Li Y."/>
            <person name="Mao J."/>
            <person name="Guo H."/>
            <person name="Dou H."/>
            <person name="Li T."/>
            <person name="Mu C."/>
            <person name="Jiang W."/>
            <person name="Fu Q."/>
            <person name="Fu X."/>
            <person name="Miao Y."/>
            <person name="Liu J."/>
            <person name="Yu Q."/>
            <person name="Li R."/>
            <person name="Liao H."/>
            <person name="Li X."/>
            <person name="Kong Y."/>
            <person name="Jiang Z."/>
            <person name="Chourrout D."/>
            <person name="Li R."/>
            <person name="Bao Z."/>
        </authorList>
    </citation>
    <scope>NUCLEOTIDE SEQUENCE [LARGE SCALE GENOMIC DNA]</scope>
    <source>
        <strain evidence="2 3">PY_sf001</strain>
    </source>
</reference>
<feature type="compositionally biased region" description="Polar residues" evidence="1">
    <location>
        <begin position="114"/>
        <end position="123"/>
    </location>
</feature>
<accession>A0A210Q6D8</accession>
<dbReference type="EMBL" id="NEDP02004828">
    <property type="protein sequence ID" value="OWF44275.1"/>
    <property type="molecule type" value="Genomic_DNA"/>
</dbReference>
<feature type="region of interest" description="Disordered" evidence="1">
    <location>
        <begin position="159"/>
        <end position="193"/>
    </location>
</feature>